<keyword evidence="1" id="KW-0092">Biotin</keyword>
<evidence type="ECO:0000313" key="5">
    <source>
        <dbReference type="Proteomes" id="UP001332192"/>
    </source>
</evidence>
<protein>
    <submittedName>
        <fullName evidence="4">Biotin/lipoyl-containing protein</fullName>
    </submittedName>
</protein>
<name>A0ABZ1BVC0_9FIRM</name>
<keyword evidence="5" id="KW-1185">Reference proteome</keyword>
<evidence type="ECO:0000313" key="4">
    <source>
        <dbReference type="EMBL" id="WRP16751.1"/>
    </source>
</evidence>
<accession>A0ABZ1BVC0</accession>
<dbReference type="Proteomes" id="UP001332192">
    <property type="component" value="Chromosome"/>
</dbReference>
<sequence length="177" mass="17916">MTWSPALYGEEGGTPGAGHGSRRRFRVHVDGVPYIVEVEELADPVPGQVDEAATRVGYERGALPGSTAARPRPHPAEAGVAWPPLLSAVSRPAAPAGTSAGARVVKAPMPGLVLSVAVTPGQAVGKGDLLLVLSAMNLENEVKSPEAGVVSHVAVRVGQTVNTGESLVALRAPAGAS</sequence>
<dbReference type="InterPro" id="IPR050709">
    <property type="entry name" value="Biotin_Carboxyl_Carrier/Decarb"/>
</dbReference>
<dbReference type="Gene3D" id="2.40.50.100">
    <property type="match status" value="1"/>
</dbReference>
<evidence type="ECO:0000259" key="3">
    <source>
        <dbReference type="PROSITE" id="PS50968"/>
    </source>
</evidence>
<dbReference type="PANTHER" id="PTHR45266:SF3">
    <property type="entry name" value="OXALOACETATE DECARBOXYLASE ALPHA CHAIN"/>
    <property type="match status" value="1"/>
</dbReference>
<feature type="region of interest" description="Disordered" evidence="2">
    <location>
        <begin position="1"/>
        <end position="22"/>
    </location>
</feature>
<dbReference type="RefSeq" id="WP_324716023.1">
    <property type="nucleotide sequence ID" value="NZ_CP141615.1"/>
</dbReference>
<gene>
    <name evidence="4" type="ORF">U7230_11745</name>
</gene>
<organism evidence="4 5">
    <name type="scientific">Carboxydichorda subterranea</name>
    <dbReference type="NCBI Taxonomy" id="3109565"/>
    <lineage>
        <taxon>Bacteria</taxon>
        <taxon>Bacillati</taxon>
        <taxon>Bacillota</taxon>
        <taxon>Limnochordia</taxon>
        <taxon>Limnochordales</taxon>
        <taxon>Geochordaceae</taxon>
        <taxon>Carboxydichorda</taxon>
    </lineage>
</organism>
<reference evidence="4 5" key="1">
    <citation type="journal article" date="2024" name="Front. Microbiol.">
        <title>Novel thermophilic genera Geochorda gen. nov. and Carboxydochorda gen. nov. from the deep terrestrial subsurface reveal the ecophysiological diversity in the class Limnochordia.</title>
        <authorList>
            <person name="Karnachuk O.V."/>
            <person name="Lukina A.P."/>
            <person name="Avakyan M.R."/>
            <person name="Kadnikov V.V."/>
            <person name="Begmatov S."/>
            <person name="Beletsky A.V."/>
            <person name="Vlasova K.G."/>
            <person name="Novikov A.A."/>
            <person name="Shcherbakova V.A."/>
            <person name="Mardanov A.V."/>
            <person name="Ravin N.V."/>
        </authorList>
    </citation>
    <scope>NUCLEOTIDE SEQUENCE [LARGE SCALE GENOMIC DNA]</scope>
    <source>
        <strain evidence="4 5">L945</strain>
    </source>
</reference>
<dbReference type="Pfam" id="PF00364">
    <property type="entry name" value="Biotin_lipoyl"/>
    <property type="match status" value="1"/>
</dbReference>
<feature type="compositionally biased region" description="Gly residues" evidence="2">
    <location>
        <begin position="10"/>
        <end position="19"/>
    </location>
</feature>
<dbReference type="EMBL" id="CP141615">
    <property type="protein sequence ID" value="WRP16751.1"/>
    <property type="molecule type" value="Genomic_DNA"/>
</dbReference>
<dbReference type="PANTHER" id="PTHR45266">
    <property type="entry name" value="OXALOACETATE DECARBOXYLASE ALPHA CHAIN"/>
    <property type="match status" value="1"/>
</dbReference>
<dbReference type="InterPro" id="IPR011053">
    <property type="entry name" value="Single_hybrid_motif"/>
</dbReference>
<dbReference type="CDD" id="cd06850">
    <property type="entry name" value="biotinyl_domain"/>
    <property type="match status" value="1"/>
</dbReference>
<dbReference type="InterPro" id="IPR000089">
    <property type="entry name" value="Biotin_lipoyl"/>
</dbReference>
<dbReference type="SUPFAM" id="SSF51230">
    <property type="entry name" value="Single hybrid motif"/>
    <property type="match status" value="1"/>
</dbReference>
<proteinExistence type="predicted"/>
<evidence type="ECO:0000256" key="2">
    <source>
        <dbReference type="SAM" id="MobiDB-lite"/>
    </source>
</evidence>
<dbReference type="PROSITE" id="PS50968">
    <property type="entry name" value="BIOTINYL_LIPOYL"/>
    <property type="match status" value="1"/>
</dbReference>
<evidence type="ECO:0000256" key="1">
    <source>
        <dbReference type="ARBA" id="ARBA00023267"/>
    </source>
</evidence>
<feature type="domain" description="Lipoyl-binding" evidence="3">
    <location>
        <begin position="93"/>
        <end position="171"/>
    </location>
</feature>